<dbReference type="Pfam" id="PF18626">
    <property type="entry name" value="Gln_deamidase_2"/>
    <property type="match status" value="1"/>
</dbReference>
<accession>A0A931FEH2</accession>
<dbReference type="EMBL" id="JADPRT010000005">
    <property type="protein sequence ID" value="MBF9069215.1"/>
    <property type="molecule type" value="Genomic_DNA"/>
</dbReference>
<name>A0A931FEH2_9ACTN</name>
<feature type="region of interest" description="Disordered" evidence="1">
    <location>
        <begin position="1"/>
        <end position="34"/>
    </location>
</feature>
<evidence type="ECO:0000256" key="1">
    <source>
        <dbReference type="SAM" id="MobiDB-lite"/>
    </source>
</evidence>
<evidence type="ECO:0000313" key="4">
    <source>
        <dbReference type="Proteomes" id="UP000657385"/>
    </source>
</evidence>
<dbReference type="RefSeq" id="WP_196194373.1">
    <property type="nucleotide sequence ID" value="NZ_JADPRT010000005.1"/>
</dbReference>
<feature type="domain" description="Protein glutaminase" evidence="2">
    <location>
        <begin position="210"/>
        <end position="289"/>
    </location>
</feature>
<proteinExistence type="predicted"/>
<dbReference type="AlphaFoldDB" id="A0A931FEH2"/>
<gene>
    <name evidence="3" type="ORF">I2501_14410</name>
</gene>
<evidence type="ECO:0000313" key="3">
    <source>
        <dbReference type="EMBL" id="MBF9069215.1"/>
    </source>
</evidence>
<sequence>MRRSAADETHAQGSSRAPRHAPAPQSTAASSLLALHGSAGNAAVTAVIQRMEAAGGKRQRSGSPEEQGPAKHVREAESSSSEEDSEPLSGDAVAKMDRQQTAWVKMLEDMDSDGYEGPRRDILENGLAIISLVRNLLPLRSVSTVNEALRLVNERPDSPIRKTYLRLLEDQLDYLEDDFPSDGPPTEQAVRGMWTELVPAFGAAGAQVGEDGCEDRAHAICRVIAAHHPAIAAHHLAKQWATSSGSRLHADHQWNHHVAASVTTASGVLVIDPVFSRAGPIPLAQWIAHVQVDPAHVHEVAWGFLGRPGADHRPDAHSAVEYLPS</sequence>
<feature type="compositionally biased region" description="Basic and acidic residues" evidence="1">
    <location>
        <begin position="68"/>
        <end position="77"/>
    </location>
</feature>
<dbReference type="InterPro" id="IPR041325">
    <property type="entry name" value="Gln_deamidase_2"/>
</dbReference>
<feature type="region of interest" description="Disordered" evidence="1">
    <location>
        <begin position="50"/>
        <end position="93"/>
    </location>
</feature>
<evidence type="ECO:0000259" key="2">
    <source>
        <dbReference type="Pfam" id="PF18626"/>
    </source>
</evidence>
<feature type="compositionally biased region" description="Basic and acidic residues" evidence="1">
    <location>
        <begin position="1"/>
        <end position="10"/>
    </location>
</feature>
<reference evidence="3" key="1">
    <citation type="submission" date="2020-11" db="EMBL/GenBank/DDBJ databases">
        <title>Isolation and identification of active actinomycetes.</title>
        <authorList>
            <person name="Yu B."/>
        </authorList>
    </citation>
    <scope>NUCLEOTIDE SEQUENCE</scope>
    <source>
        <strain evidence="3">NEAU-YB345</strain>
    </source>
</reference>
<organism evidence="3 4">
    <name type="scientific">Streptacidiphilus fuscans</name>
    <dbReference type="NCBI Taxonomy" id="2789292"/>
    <lineage>
        <taxon>Bacteria</taxon>
        <taxon>Bacillati</taxon>
        <taxon>Actinomycetota</taxon>
        <taxon>Actinomycetes</taxon>
        <taxon>Kitasatosporales</taxon>
        <taxon>Streptomycetaceae</taxon>
        <taxon>Streptacidiphilus</taxon>
    </lineage>
</organism>
<protein>
    <recommendedName>
        <fullName evidence="2">Protein glutaminase domain-containing protein</fullName>
    </recommendedName>
</protein>
<comment type="caution">
    <text evidence="3">The sequence shown here is derived from an EMBL/GenBank/DDBJ whole genome shotgun (WGS) entry which is preliminary data.</text>
</comment>
<dbReference type="Proteomes" id="UP000657385">
    <property type="component" value="Unassembled WGS sequence"/>
</dbReference>
<dbReference type="Gene3D" id="3.10.620.30">
    <property type="match status" value="1"/>
</dbReference>
<keyword evidence="4" id="KW-1185">Reference proteome</keyword>
<feature type="compositionally biased region" description="Low complexity" evidence="1">
    <location>
        <begin position="20"/>
        <end position="34"/>
    </location>
</feature>